<organism evidence="3">
    <name type="scientific">Amphimedon queenslandica</name>
    <name type="common">Sponge</name>
    <dbReference type="NCBI Taxonomy" id="400682"/>
    <lineage>
        <taxon>Eukaryota</taxon>
        <taxon>Metazoa</taxon>
        <taxon>Porifera</taxon>
        <taxon>Demospongiae</taxon>
        <taxon>Heteroscleromorpha</taxon>
        <taxon>Haplosclerida</taxon>
        <taxon>Niphatidae</taxon>
        <taxon>Amphimedon</taxon>
    </lineage>
</organism>
<dbReference type="AlphaFoldDB" id="A0A1X7UH33"/>
<keyword evidence="4" id="KW-1185">Reference proteome</keyword>
<sequence length="423" mass="47213">MAVAGRSISMFSLITDNILEPGDEVLTFDYLGKRYTADLLPEGTIRGNGQIYASPYAWASYCKNEINPDQKTAIGWGHIRYRGIKLSQYKNLYLKKHKLCSDQDEVPSDSSRSFGIRKGRRKKVPPDSNTLAEPPPAITRDTIGVLAGGTSSGLLGDHVGVAVQEAQHQQAALSETSELVQCASFKTLGEVQPFQVVVSSNVLLLMDYHSHLCWSEVLGYLGGLYDPVQKAIQVVQAFPVCHNPSDSSDVNARTEAAIKEKMVSDGLRVVGWYHSHPSSEATPSVNDVTQQLLYQETVSTSEGEEPCVGFIIGPNLANRRAEIQSNISMFWVKRRDKMHASPLSVSYTTAWEQYLTQSVADEMNRISTFYRHRQDSINFKAQWKEGVPFAHKLKTSLANVQPEFPHENSESFFTFIEQLLFRT</sequence>
<evidence type="ECO:0000313" key="3">
    <source>
        <dbReference type="EnsemblMetazoa" id="Aqu2.1.26960_001"/>
    </source>
</evidence>
<dbReference type="InParanoid" id="A0A1X7UH33"/>
<dbReference type="Proteomes" id="UP000007879">
    <property type="component" value="Unassembled WGS sequence"/>
</dbReference>
<dbReference type="SUPFAM" id="SSF102712">
    <property type="entry name" value="JAB1/MPN domain"/>
    <property type="match status" value="1"/>
</dbReference>
<evidence type="ECO:0000259" key="2">
    <source>
        <dbReference type="PROSITE" id="PS50249"/>
    </source>
</evidence>
<evidence type="ECO:0000313" key="4">
    <source>
        <dbReference type="Proteomes" id="UP000007879"/>
    </source>
</evidence>
<protein>
    <recommendedName>
        <fullName evidence="2">MPN domain-containing protein</fullName>
    </recommendedName>
</protein>
<dbReference type="Pfam" id="PF01398">
    <property type="entry name" value="JAB"/>
    <property type="match status" value="1"/>
</dbReference>
<dbReference type="eggNOG" id="KOG1555">
    <property type="taxonomic scope" value="Eukaryota"/>
</dbReference>
<dbReference type="EnsemblMetazoa" id="XM_019998732.1">
    <property type="protein sequence ID" value="XP_019854291.1"/>
    <property type="gene ID" value="LOC100641685"/>
</dbReference>
<feature type="domain" description="MPN" evidence="2">
    <location>
        <begin position="196"/>
        <end position="332"/>
    </location>
</feature>
<dbReference type="Pfam" id="PF18755">
    <property type="entry name" value="RAMA"/>
    <property type="match status" value="1"/>
</dbReference>
<dbReference type="OrthoDB" id="167806at2759"/>
<proteinExistence type="predicted"/>
<dbReference type="STRING" id="400682.A0A1X7UH33"/>
<dbReference type="PANTHER" id="PTHR10410">
    <property type="entry name" value="EUKARYOTIC TRANSLATION INITIATION FACTOR 3 -RELATED"/>
    <property type="match status" value="1"/>
</dbReference>
<dbReference type="Gene3D" id="3.40.140.10">
    <property type="entry name" value="Cytidine Deaminase, domain 2"/>
    <property type="match status" value="1"/>
</dbReference>
<reference evidence="3" key="2">
    <citation type="submission" date="2017-05" db="UniProtKB">
        <authorList>
            <consortium name="EnsemblMetazoa"/>
        </authorList>
    </citation>
    <scope>IDENTIFICATION</scope>
</reference>
<dbReference type="InterPro" id="IPR000555">
    <property type="entry name" value="JAMM/MPN+_dom"/>
</dbReference>
<name>A0A1X7UH33_AMPQE</name>
<dbReference type="InterPro" id="IPR040843">
    <property type="entry name" value="RAMA"/>
</dbReference>
<accession>A0A1X7UH33</accession>
<dbReference type="InterPro" id="IPR050242">
    <property type="entry name" value="JAMM_MPN+_peptidase_M67A"/>
</dbReference>
<feature type="region of interest" description="Disordered" evidence="1">
    <location>
        <begin position="103"/>
        <end position="135"/>
    </location>
</feature>
<dbReference type="EnsemblMetazoa" id="Aqu2.1.26960_001">
    <property type="protein sequence ID" value="Aqu2.1.26960_001"/>
    <property type="gene ID" value="Aqu2.1.26960"/>
</dbReference>
<gene>
    <name evidence="3" type="primary">100641685</name>
</gene>
<dbReference type="InterPro" id="IPR037518">
    <property type="entry name" value="MPN"/>
</dbReference>
<evidence type="ECO:0000256" key="1">
    <source>
        <dbReference type="SAM" id="MobiDB-lite"/>
    </source>
</evidence>
<dbReference type="KEGG" id="aqu:100641685"/>
<dbReference type="GO" id="GO:0008237">
    <property type="term" value="F:metallopeptidase activity"/>
    <property type="evidence" value="ECO:0007669"/>
    <property type="project" value="InterPro"/>
</dbReference>
<reference evidence="4" key="1">
    <citation type="journal article" date="2010" name="Nature">
        <title>The Amphimedon queenslandica genome and the evolution of animal complexity.</title>
        <authorList>
            <person name="Srivastava M."/>
            <person name="Simakov O."/>
            <person name="Chapman J."/>
            <person name="Fahey B."/>
            <person name="Gauthier M.E."/>
            <person name="Mitros T."/>
            <person name="Richards G.S."/>
            <person name="Conaco C."/>
            <person name="Dacre M."/>
            <person name="Hellsten U."/>
            <person name="Larroux C."/>
            <person name="Putnam N.H."/>
            <person name="Stanke M."/>
            <person name="Adamska M."/>
            <person name="Darling A."/>
            <person name="Degnan S.M."/>
            <person name="Oakley T.H."/>
            <person name="Plachetzki D.C."/>
            <person name="Zhai Y."/>
            <person name="Adamski M."/>
            <person name="Calcino A."/>
            <person name="Cummins S.F."/>
            <person name="Goodstein D.M."/>
            <person name="Harris C."/>
            <person name="Jackson D.J."/>
            <person name="Leys S.P."/>
            <person name="Shu S."/>
            <person name="Woodcroft B.J."/>
            <person name="Vervoort M."/>
            <person name="Kosik K.S."/>
            <person name="Manning G."/>
            <person name="Degnan B.M."/>
            <person name="Rokhsar D.S."/>
        </authorList>
    </citation>
    <scope>NUCLEOTIDE SEQUENCE [LARGE SCALE GENOMIC DNA]</scope>
</reference>
<dbReference type="PROSITE" id="PS50249">
    <property type="entry name" value="MPN"/>
    <property type="match status" value="1"/>
</dbReference>